<reference evidence="7 8" key="1">
    <citation type="journal article" date="2024" name="Plant J.">
        <title>Genome sequences and population genomics reveal climatic adaptation and genomic divergence between two closely related sweetgum species.</title>
        <authorList>
            <person name="Xu W.Q."/>
            <person name="Ren C.Q."/>
            <person name="Zhang X.Y."/>
            <person name="Comes H.P."/>
            <person name="Liu X.H."/>
            <person name="Li Y.G."/>
            <person name="Kettle C.J."/>
            <person name="Jalonen R."/>
            <person name="Gaisberger H."/>
            <person name="Ma Y.Z."/>
            <person name="Qiu Y.X."/>
        </authorList>
    </citation>
    <scope>NUCLEOTIDE SEQUENCE [LARGE SCALE GENOMIC DNA]</scope>
    <source>
        <strain evidence="7">Hangzhou</strain>
    </source>
</reference>
<dbReference type="SMART" id="SM01398">
    <property type="entry name" value="Cornichon"/>
    <property type="match status" value="1"/>
</dbReference>
<keyword evidence="4 6" id="KW-1133">Transmembrane helix</keyword>
<keyword evidence="3 6" id="KW-0812">Transmembrane</keyword>
<proteinExistence type="inferred from homology"/>
<evidence type="ECO:0008006" key="9">
    <source>
        <dbReference type="Google" id="ProtNLM"/>
    </source>
</evidence>
<evidence type="ECO:0000256" key="4">
    <source>
        <dbReference type="ARBA" id="ARBA00022989"/>
    </source>
</evidence>
<evidence type="ECO:0000256" key="1">
    <source>
        <dbReference type="ARBA" id="ARBA00004141"/>
    </source>
</evidence>
<evidence type="ECO:0000313" key="8">
    <source>
        <dbReference type="Proteomes" id="UP001415857"/>
    </source>
</evidence>
<comment type="similarity">
    <text evidence="2">Belongs to the cornichon family.</text>
</comment>
<comment type="subcellular location">
    <subcellularLocation>
        <location evidence="1">Membrane</location>
        <topology evidence="1">Multi-pass membrane protein</topology>
    </subcellularLocation>
</comment>
<dbReference type="GO" id="GO:0016020">
    <property type="term" value="C:membrane"/>
    <property type="evidence" value="ECO:0007669"/>
    <property type="project" value="UniProtKB-SubCell"/>
</dbReference>
<evidence type="ECO:0000256" key="2">
    <source>
        <dbReference type="ARBA" id="ARBA00010095"/>
    </source>
</evidence>
<accession>A0AAP0SA15</accession>
<feature type="transmembrane region" description="Helical" evidence="6">
    <location>
        <begin position="114"/>
        <end position="136"/>
    </location>
</feature>
<keyword evidence="5 6" id="KW-0472">Membrane</keyword>
<feature type="transmembrane region" description="Helical" evidence="6">
    <location>
        <begin position="6"/>
        <end position="24"/>
    </location>
</feature>
<protein>
    <recommendedName>
        <fullName evidence="9">Protein cornichon homolog 1</fullName>
    </recommendedName>
</protein>
<keyword evidence="8" id="KW-1185">Reference proteome</keyword>
<evidence type="ECO:0000256" key="3">
    <source>
        <dbReference type="ARBA" id="ARBA00022692"/>
    </source>
</evidence>
<evidence type="ECO:0000256" key="5">
    <source>
        <dbReference type="ARBA" id="ARBA00023136"/>
    </source>
</evidence>
<dbReference type="PANTHER" id="PTHR12290">
    <property type="entry name" value="CORNICHON-RELATED"/>
    <property type="match status" value="1"/>
</dbReference>
<dbReference type="EMBL" id="JBBPBK010000002">
    <property type="protein sequence ID" value="KAK9290510.1"/>
    <property type="molecule type" value="Genomic_DNA"/>
</dbReference>
<dbReference type="AlphaFoldDB" id="A0AAP0SA15"/>
<evidence type="ECO:0000256" key="6">
    <source>
        <dbReference type="SAM" id="Phobius"/>
    </source>
</evidence>
<dbReference type="InterPro" id="IPR003377">
    <property type="entry name" value="Cornichon"/>
</dbReference>
<sequence length="153" mass="18118">MAWELILWFIFFIINIALLALNLYQIICLSDLESDYLNPYELASRINAVVLPEFILQGVFSVLFLLKGHWFMFLLTVPITYYHTMLYMNRKHLIDVTEVFSVLSSQKKYRIIKLGFYLFFFTIVIVRIFAAGILFFNRSEFGELDIRSSVLEF</sequence>
<dbReference type="Proteomes" id="UP001415857">
    <property type="component" value="Unassembled WGS sequence"/>
</dbReference>
<name>A0AAP0SA15_LIQFO</name>
<feature type="transmembrane region" description="Helical" evidence="6">
    <location>
        <begin position="70"/>
        <end position="88"/>
    </location>
</feature>
<organism evidence="7 8">
    <name type="scientific">Liquidambar formosana</name>
    <name type="common">Formosan gum</name>
    <dbReference type="NCBI Taxonomy" id="63359"/>
    <lineage>
        <taxon>Eukaryota</taxon>
        <taxon>Viridiplantae</taxon>
        <taxon>Streptophyta</taxon>
        <taxon>Embryophyta</taxon>
        <taxon>Tracheophyta</taxon>
        <taxon>Spermatophyta</taxon>
        <taxon>Magnoliopsida</taxon>
        <taxon>eudicotyledons</taxon>
        <taxon>Gunneridae</taxon>
        <taxon>Pentapetalae</taxon>
        <taxon>Saxifragales</taxon>
        <taxon>Altingiaceae</taxon>
        <taxon>Liquidambar</taxon>
    </lineage>
</organism>
<evidence type="ECO:0000313" key="7">
    <source>
        <dbReference type="EMBL" id="KAK9290510.1"/>
    </source>
</evidence>
<gene>
    <name evidence="7" type="ORF">L1049_008680</name>
</gene>
<dbReference type="Pfam" id="PF03311">
    <property type="entry name" value="Cornichon"/>
    <property type="match status" value="1"/>
</dbReference>
<comment type="caution">
    <text evidence="7">The sequence shown here is derived from an EMBL/GenBank/DDBJ whole genome shotgun (WGS) entry which is preliminary data.</text>
</comment>
<dbReference type="GO" id="GO:0016192">
    <property type="term" value="P:vesicle-mediated transport"/>
    <property type="evidence" value="ECO:0007669"/>
    <property type="project" value="InterPro"/>
</dbReference>